<accession>A0ABQ6FNC7</accession>
<sequence>MKDIDDLLLSRTTRFTFLNLHTMLTACGLNADLQNYADNTTLFAPPDGAFESLKEKDLFDLTKDIDNLRRLLTFHLVPLRLTHADLTSLVQQERTSGSAGSALELETISGHPLHVTLADHLTVENANVLHADLVADNGIVHVIDHVLWPPGLTEESFHASAPFHRPHDASI</sequence>
<dbReference type="PROSITE" id="PS50213">
    <property type="entry name" value="FAS1"/>
    <property type="match status" value="1"/>
</dbReference>
<dbReference type="Pfam" id="PF02469">
    <property type="entry name" value="Fasciclin"/>
    <property type="match status" value="1"/>
</dbReference>
<dbReference type="SUPFAM" id="SSF82153">
    <property type="entry name" value="FAS1 domain"/>
    <property type="match status" value="1"/>
</dbReference>
<dbReference type="PROSITE" id="PS51257">
    <property type="entry name" value="PROKAR_LIPOPROTEIN"/>
    <property type="match status" value="1"/>
</dbReference>
<dbReference type="PANTHER" id="PTHR10900">
    <property type="entry name" value="PERIOSTIN-RELATED"/>
    <property type="match status" value="1"/>
</dbReference>
<dbReference type="Proteomes" id="UP001344906">
    <property type="component" value="Unassembled WGS sequence"/>
</dbReference>
<reference evidence="2 3" key="1">
    <citation type="submission" date="2023-02" db="EMBL/GenBank/DDBJ databases">
        <title>Dictyobacter halimunensis sp. nov., a new member of the class Ktedonobacteria from forest soil in a geothermal area.</title>
        <authorList>
            <person name="Rachmania M.K."/>
            <person name="Ningsih F."/>
            <person name="Sakai Y."/>
            <person name="Yabe S."/>
            <person name="Yokota A."/>
            <person name="Sjamsuridzal W."/>
        </authorList>
    </citation>
    <scope>NUCLEOTIDE SEQUENCE [LARGE SCALE GENOMIC DNA]</scope>
    <source>
        <strain evidence="2 3">S3.2.2.5</strain>
    </source>
</reference>
<dbReference type="InterPro" id="IPR050904">
    <property type="entry name" value="Adhesion/Biosynth-related"/>
</dbReference>
<evidence type="ECO:0000313" key="3">
    <source>
        <dbReference type="Proteomes" id="UP001344906"/>
    </source>
</evidence>
<comment type="caution">
    <text evidence="2">The sequence shown here is derived from an EMBL/GenBank/DDBJ whole genome shotgun (WGS) entry which is preliminary data.</text>
</comment>
<dbReference type="InterPro" id="IPR000782">
    <property type="entry name" value="FAS1_domain"/>
</dbReference>
<evidence type="ECO:0000259" key="1">
    <source>
        <dbReference type="PROSITE" id="PS50213"/>
    </source>
</evidence>
<dbReference type="EMBL" id="BSRI01000001">
    <property type="protein sequence ID" value="GLV55202.1"/>
    <property type="molecule type" value="Genomic_DNA"/>
</dbReference>
<keyword evidence="3" id="KW-1185">Reference proteome</keyword>
<dbReference type="Gene3D" id="2.30.180.10">
    <property type="entry name" value="FAS1 domain"/>
    <property type="match status" value="1"/>
</dbReference>
<evidence type="ECO:0000313" key="2">
    <source>
        <dbReference type="EMBL" id="GLV55202.1"/>
    </source>
</evidence>
<dbReference type="RefSeq" id="WP_338249332.1">
    <property type="nucleotide sequence ID" value="NZ_BSRI01000001.1"/>
</dbReference>
<feature type="domain" description="FAS1" evidence="1">
    <location>
        <begin position="1"/>
        <end position="147"/>
    </location>
</feature>
<protein>
    <recommendedName>
        <fullName evidence="1">FAS1 domain-containing protein</fullName>
    </recommendedName>
</protein>
<gene>
    <name evidence="2" type="ORF">KDH_20490</name>
</gene>
<dbReference type="SMART" id="SM00554">
    <property type="entry name" value="FAS1"/>
    <property type="match status" value="1"/>
</dbReference>
<dbReference type="PANTHER" id="PTHR10900:SF77">
    <property type="entry name" value="FI19380P1"/>
    <property type="match status" value="1"/>
</dbReference>
<organism evidence="2 3">
    <name type="scientific">Dictyobacter halimunensis</name>
    <dbReference type="NCBI Taxonomy" id="3026934"/>
    <lineage>
        <taxon>Bacteria</taxon>
        <taxon>Bacillati</taxon>
        <taxon>Chloroflexota</taxon>
        <taxon>Ktedonobacteria</taxon>
        <taxon>Ktedonobacterales</taxon>
        <taxon>Dictyobacteraceae</taxon>
        <taxon>Dictyobacter</taxon>
    </lineage>
</organism>
<name>A0ABQ6FNC7_9CHLR</name>
<dbReference type="InterPro" id="IPR036378">
    <property type="entry name" value="FAS1_dom_sf"/>
</dbReference>
<proteinExistence type="predicted"/>